<dbReference type="AlphaFoldDB" id="A0A0B8NS42"/>
<dbReference type="EMBL" id="BBRZ01000001">
    <property type="protein sequence ID" value="GAM53948.1"/>
    <property type="molecule type" value="Genomic_DNA"/>
</dbReference>
<reference evidence="2 3" key="2">
    <citation type="submission" date="2015-01" db="EMBL/GenBank/DDBJ databases">
        <authorList>
            <consortium name="NBRP consortium"/>
            <person name="Sawabe T."/>
            <person name="Meirelles P."/>
            <person name="Feng G."/>
            <person name="Sayaka M."/>
            <person name="Hattori M."/>
            <person name="Ohkuma M."/>
        </authorList>
    </citation>
    <scope>NUCLEOTIDE SEQUENCE [LARGE SCALE GENOMIC DNA]</scope>
    <source>
        <strain evidence="3">JCM 19231</strain>
    </source>
</reference>
<evidence type="ECO:0008006" key="4">
    <source>
        <dbReference type="Google" id="ProtNLM"/>
    </source>
</evidence>
<evidence type="ECO:0000256" key="1">
    <source>
        <dbReference type="SAM" id="SignalP"/>
    </source>
</evidence>
<comment type="caution">
    <text evidence="2">The sequence shown here is derived from an EMBL/GenBank/DDBJ whole genome shotgun (WGS) entry which is preliminary data.</text>
</comment>
<organism evidence="2 3">
    <name type="scientific">Vibrio ishigakensis</name>
    <dbReference type="NCBI Taxonomy" id="1481914"/>
    <lineage>
        <taxon>Bacteria</taxon>
        <taxon>Pseudomonadati</taxon>
        <taxon>Pseudomonadota</taxon>
        <taxon>Gammaproteobacteria</taxon>
        <taxon>Vibrionales</taxon>
        <taxon>Vibrionaceae</taxon>
        <taxon>Vibrio</taxon>
    </lineage>
</organism>
<keyword evidence="1" id="KW-0732">Signal</keyword>
<feature type="signal peptide" evidence="1">
    <location>
        <begin position="1"/>
        <end position="20"/>
    </location>
</feature>
<gene>
    <name evidence="2" type="ORF">JCM19231_3468</name>
</gene>
<reference evidence="2 3" key="1">
    <citation type="submission" date="2015-01" db="EMBL/GenBank/DDBJ databases">
        <title>Vibrio sp. C1 JCM 19231 whole genome shotgun sequence.</title>
        <authorList>
            <person name="Sawabe T."/>
            <person name="Meirelles P."/>
            <person name="Feng G."/>
            <person name="Sayaka M."/>
            <person name="Hattori M."/>
            <person name="Ohkuma M."/>
        </authorList>
    </citation>
    <scope>NUCLEOTIDE SEQUENCE [LARGE SCALE GENOMIC DNA]</scope>
    <source>
        <strain evidence="3">JCM 19231</strain>
    </source>
</reference>
<proteinExistence type="predicted"/>
<evidence type="ECO:0000313" key="3">
    <source>
        <dbReference type="Proteomes" id="UP000031671"/>
    </source>
</evidence>
<keyword evidence="3" id="KW-1185">Reference proteome</keyword>
<dbReference type="Proteomes" id="UP000031671">
    <property type="component" value="Unassembled WGS sequence"/>
</dbReference>
<feature type="chain" id="PRO_5002139398" description="Glycine-zipper-containing OmpA-like membrane domain-containing protein" evidence="1">
    <location>
        <begin position="21"/>
        <end position="151"/>
    </location>
</feature>
<accession>A0A0B8NS42</accession>
<evidence type="ECO:0000313" key="2">
    <source>
        <dbReference type="EMBL" id="GAM53948.1"/>
    </source>
</evidence>
<sequence length="151" mass="15998">MKKLTLTLLMGVILAPSALAQNLIIDTKGLDQEKYSADMYQCEQLSDQVQMQQTQGTGRTTVRHMGRAAALGAGAGAITGGSGTKGAEIGAGIGLVTGVLGSSAEKQAAVQNYDNQKDQVMRNCMKERGYTILKLILEHSIQTNKKKGGKD</sequence>
<name>A0A0B8NS42_9VIBR</name>
<protein>
    <recommendedName>
        <fullName evidence="4">Glycine-zipper-containing OmpA-like membrane domain-containing protein</fullName>
    </recommendedName>
</protein>